<proteinExistence type="predicted"/>
<name>A0A8X6P0B7_NEPPI</name>
<gene>
    <name evidence="1" type="ORF">NPIL_691981</name>
</gene>
<sequence>MRSNEYRNELLVRVYLRSGLLFREALRCVVTKHEYSNEQTEPRRMGMNVLATRILSEIASDLRAAVSINRRSMRRLSSFSQ</sequence>
<comment type="caution">
    <text evidence="1">The sequence shown here is derived from an EMBL/GenBank/DDBJ whole genome shotgun (WGS) entry which is preliminary data.</text>
</comment>
<organism evidence="1 2">
    <name type="scientific">Nephila pilipes</name>
    <name type="common">Giant wood spider</name>
    <name type="synonym">Nephila maculata</name>
    <dbReference type="NCBI Taxonomy" id="299642"/>
    <lineage>
        <taxon>Eukaryota</taxon>
        <taxon>Metazoa</taxon>
        <taxon>Ecdysozoa</taxon>
        <taxon>Arthropoda</taxon>
        <taxon>Chelicerata</taxon>
        <taxon>Arachnida</taxon>
        <taxon>Araneae</taxon>
        <taxon>Araneomorphae</taxon>
        <taxon>Entelegynae</taxon>
        <taxon>Araneoidea</taxon>
        <taxon>Nephilidae</taxon>
        <taxon>Nephila</taxon>
    </lineage>
</organism>
<keyword evidence="2" id="KW-1185">Reference proteome</keyword>
<accession>A0A8X6P0B7</accession>
<dbReference type="Proteomes" id="UP000887013">
    <property type="component" value="Unassembled WGS sequence"/>
</dbReference>
<dbReference type="EMBL" id="BMAW01110146">
    <property type="protein sequence ID" value="GFT41680.1"/>
    <property type="molecule type" value="Genomic_DNA"/>
</dbReference>
<dbReference type="AlphaFoldDB" id="A0A8X6P0B7"/>
<protein>
    <submittedName>
        <fullName evidence="1">Uncharacterized protein</fullName>
    </submittedName>
</protein>
<evidence type="ECO:0000313" key="2">
    <source>
        <dbReference type="Proteomes" id="UP000887013"/>
    </source>
</evidence>
<reference evidence="1" key="1">
    <citation type="submission" date="2020-08" db="EMBL/GenBank/DDBJ databases">
        <title>Multicomponent nature underlies the extraordinary mechanical properties of spider dragline silk.</title>
        <authorList>
            <person name="Kono N."/>
            <person name="Nakamura H."/>
            <person name="Mori M."/>
            <person name="Yoshida Y."/>
            <person name="Ohtoshi R."/>
            <person name="Malay A.D."/>
            <person name="Moran D.A.P."/>
            <person name="Tomita M."/>
            <person name="Numata K."/>
            <person name="Arakawa K."/>
        </authorList>
    </citation>
    <scope>NUCLEOTIDE SEQUENCE</scope>
</reference>
<evidence type="ECO:0000313" key="1">
    <source>
        <dbReference type="EMBL" id="GFT41680.1"/>
    </source>
</evidence>